<dbReference type="PANTHER" id="PTHR45138:SF9">
    <property type="entry name" value="DIGUANYLATE CYCLASE DGCM-RELATED"/>
    <property type="match status" value="1"/>
</dbReference>
<name>A0A7X3FGJ2_9BACL</name>
<dbReference type="SMART" id="SM00065">
    <property type="entry name" value="GAF"/>
    <property type="match status" value="2"/>
</dbReference>
<dbReference type="InterPro" id="IPR029016">
    <property type="entry name" value="GAF-like_dom_sf"/>
</dbReference>
<gene>
    <name evidence="3" type="ORF">EDM21_06925</name>
</gene>
<accession>A0A7X3FGJ2</accession>
<proteinExistence type="predicted"/>
<evidence type="ECO:0000313" key="3">
    <source>
        <dbReference type="EMBL" id="MVO99262.1"/>
    </source>
</evidence>
<dbReference type="EMBL" id="RHLK01000003">
    <property type="protein sequence ID" value="MVO99262.1"/>
    <property type="molecule type" value="Genomic_DNA"/>
</dbReference>
<dbReference type="PROSITE" id="PS50887">
    <property type="entry name" value="GGDEF"/>
    <property type="match status" value="1"/>
</dbReference>
<dbReference type="Gene3D" id="3.30.70.270">
    <property type="match status" value="1"/>
</dbReference>
<dbReference type="GO" id="GO:1902201">
    <property type="term" value="P:negative regulation of bacterial-type flagellum-dependent cell motility"/>
    <property type="evidence" value="ECO:0007669"/>
    <property type="project" value="TreeGrafter"/>
</dbReference>
<dbReference type="Pfam" id="PF00990">
    <property type="entry name" value="GGDEF"/>
    <property type="match status" value="1"/>
</dbReference>
<evidence type="ECO:0000259" key="2">
    <source>
        <dbReference type="PROSITE" id="PS50887"/>
    </source>
</evidence>
<dbReference type="InterPro" id="IPR050469">
    <property type="entry name" value="Diguanylate_Cyclase"/>
</dbReference>
<feature type="region of interest" description="Disordered" evidence="1">
    <location>
        <begin position="1"/>
        <end position="22"/>
    </location>
</feature>
<organism evidence="3 4">
    <name type="scientific">Paenibacillus lutrae</name>
    <dbReference type="NCBI Taxonomy" id="2078573"/>
    <lineage>
        <taxon>Bacteria</taxon>
        <taxon>Bacillati</taxon>
        <taxon>Bacillota</taxon>
        <taxon>Bacilli</taxon>
        <taxon>Bacillales</taxon>
        <taxon>Paenibacillaceae</taxon>
        <taxon>Paenibacillus</taxon>
    </lineage>
</organism>
<dbReference type="RefSeq" id="WP_157334157.1">
    <property type="nucleotide sequence ID" value="NZ_RHLK01000003.1"/>
</dbReference>
<evidence type="ECO:0000256" key="1">
    <source>
        <dbReference type="SAM" id="MobiDB-lite"/>
    </source>
</evidence>
<reference evidence="3 4" key="1">
    <citation type="journal article" date="2019" name="Microorganisms">
        <title>Paenibacillus lutrae sp. nov., A Chitinolytic Species Isolated from A River Otter in Castril Natural Park, Granada, Spain.</title>
        <authorList>
            <person name="Rodriguez M."/>
            <person name="Reina J.C."/>
            <person name="Bejar V."/>
            <person name="Llamas I."/>
        </authorList>
    </citation>
    <scope>NUCLEOTIDE SEQUENCE [LARGE SCALE GENOMIC DNA]</scope>
    <source>
        <strain evidence="3 4">N10</strain>
    </source>
</reference>
<dbReference type="AlphaFoldDB" id="A0A7X3FGJ2"/>
<dbReference type="PANTHER" id="PTHR45138">
    <property type="entry name" value="REGULATORY COMPONENTS OF SENSORY TRANSDUCTION SYSTEM"/>
    <property type="match status" value="1"/>
</dbReference>
<evidence type="ECO:0000313" key="4">
    <source>
        <dbReference type="Proteomes" id="UP000490800"/>
    </source>
</evidence>
<dbReference type="NCBIfam" id="TIGR00254">
    <property type="entry name" value="GGDEF"/>
    <property type="match status" value="1"/>
</dbReference>
<dbReference type="GO" id="GO:0043709">
    <property type="term" value="P:cell adhesion involved in single-species biofilm formation"/>
    <property type="evidence" value="ECO:0007669"/>
    <property type="project" value="TreeGrafter"/>
</dbReference>
<dbReference type="Pfam" id="PF13185">
    <property type="entry name" value="GAF_2"/>
    <property type="match status" value="2"/>
</dbReference>
<dbReference type="CDD" id="cd01949">
    <property type="entry name" value="GGDEF"/>
    <property type="match status" value="1"/>
</dbReference>
<dbReference type="SUPFAM" id="SSF55781">
    <property type="entry name" value="GAF domain-like"/>
    <property type="match status" value="2"/>
</dbReference>
<dbReference type="Proteomes" id="UP000490800">
    <property type="component" value="Unassembled WGS sequence"/>
</dbReference>
<feature type="compositionally biased region" description="Basic and acidic residues" evidence="1">
    <location>
        <begin position="1"/>
        <end position="12"/>
    </location>
</feature>
<dbReference type="InterPro" id="IPR000160">
    <property type="entry name" value="GGDEF_dom"/>
</dbReference>
<dbReference type="SUPFAM" id="SSF55073">
    <property type="entry name" value="Nucleotide cyclase"/>
    <property type="match status" value="1"/>
</dbReference>
<dbReference type="InterPro" id="IPR029787">
    <property type="entry name" value="Nucleotide_cyclase"/>
</dbReference>
<keyword evidence="4" id="KW-1185">Reference proteome</keyword>
<dbReference type="Gene3D" id="3.30.450.40">
    <property type="match status" value="3"/>
</dbReference>
<sequence>MSDKLHHPMPDRRTKKGKRLEESGPDPYVLHIVKQECELSLRNELYNLFYNWIGHSTWSLRSLIGSLELVDHSGQSITYFCSDGFLHPLHQDALNWMEDSVGKSAFSECKRQRVIVTVSGDEHDCAALKDYVTCAAPLYDSSGFYIGSLGLVVKTGQAWGLLETLLDSWILAVQQLSMHSQTDVTSHNLTRQVYRNERELRKWEILFQTTNKLHSQIDVNAVLSVVIDCIQELYPFVNLDLLLSQDYHSGSLPVKLLRFQQAENDICAKAFMEGRVFVQEDTLPEGIRRREIAAPLSGKQGVYGVLHLTYSRDTFDPAEISFITLLADAAGNAFENAKLYEHSNLLVDELRLINEMTQKLTQSLSLHEIFDFACRELTDIFKADYCSIMQTDDERQRLIVKASNFPPMYHEHLSMGTGFTGLVYESKEAVIVSDYQQNDYKPSKLMELSNSRSMMAAPVLGGGEVLGVILVVHRDPHYFSYDNFKLLQALCSHIGLAITNAALHAELQRLVIMDQLTGLYARHYLNTQVQEMQKKDFCGSLIVVDIDYFKQVNDTYGHQVGDRILMQVSDILATSIRETDIAARWGGEELAIYLPRVGKQQALRVAERIRERVMNETDPRVTVSCGVSDWFWEDDKISVESLFYKADMALYQAKHDGRNQIVMDQSRSLTS</sequence>
<dbReference type="InterPro" id="IPR043128">
    <property type="entry name" value="Rev_trsase/Diguanyl_cyclase"/>
</dbReference>
<dbReference type="FunFam" id="3.30.70.270:FF:000001">
    <property type="entry name" value="Diguanylate cyclase domain protein"/>
    <property type="match status" value="1"/>
</dbReference>
<feature type="domain" description="GGDEF" evidence="2">
    <location>
        <begin position="537"/>
        <end position="666"/>
    </location>
</feature>
<dbReference type="SMART" id="SM00267">
    <property type="entry name" value="GGDEF"/>
    <property type="match status" value="1"/>
</dbReference>
<dbReference type="OrthoDB" id="9759607at2"/>
<dbReference type="GO" id="GO:0052621">
    <property type="term" value="F:diguanylate cyclase activity"/>
    <property type="evidence" value="ECO:0007669"/>
    <property type="project" value="TreeGrafter"/>
</dbReference>
<protein>
    <submittedName>
        <fullName evidence="3">Diguanylate cyclase</fullName>
    </submittedName>
</protein>
<dbReference type="InterPro" id="IPR003018">
    <property type="entry name" value="GAF"/>
</dbReference>
<dbReference type="GO" id="GO:0005886">
    <property type="term" value="C:plasma membrane"/>
    <property type="evidence" value="ECO:0007669"/>
    <property type="project" value="TreeGrafter"/>
</dbReference>
<comment type="caution">
    <text evidence="3">The sequence shown here is derived from an EMBL/GenBank/DDBJ whole genome shotgun (WGS) entry which is preliminary data.</text>
</comment>